<keyword evidence="1" id="KW-0732">Signal</keyword>
<gene>
    <name evidence="2" type="ORF">FIV34_09375</name>
</gene>
<keyword evidence="3" id="KW-1185">Reference proteome</keyword>
<dbReference type="PROSITE" id="PS51257">
    <property type="entry name" value="PROKAR_LIPOPROTEIN"/>
    <property type="match status" value="1"/>
</dbReference>
<evidence type="ECO:0000256" key="1">
    <source>
        <dbReference type="SAM" id="SignalP"/>
    </source>
</evidence>
<sequence>MTRSLPCLVTVLATLLLAACATPASRTAPDRLTSAPFNLVNATADSVTHVAVAPSGSDDFQDIDLGTSLNGGLNATAFQLPSGPCLRDVQITFTGERVSRLNAVDVCRTHGLRLNTLQGRTVVPDNVATGGPAVDQLIH</sequence>
<accession>A0A4Y5Z2E1</accession>
<dbReference type="KEGG" id="lpy:FIV34_09375"/>
<organism evidence="2 3">
    <name type="scientific">Luteibacter pinisoli</name>
    <dbReference type="NCBI Taxonomy" id="2589080"/>
    <lineage>
        <taxon>Bacteria</taxon>
        <taxon>Pseudomonadati</taxon>
        <taxon>Pseudomonadota</taxon>
        <taxon>Gammaproteobacteria</taxon>
        <taxon>Lysobacterales</taxon>
        <taxon>Rhodanobacteraceae</taxon>
        <taxon>Luteibacter</taxon>
    </lineage>
</organism>
<protein>
    <submittedName>
        <fullName evidence="2">Uncharacterized protein</fullName>
    </submittedName>
</protein>
<reference evidence="2 3" key="1">
    <citation type="submission" date="2019-06" db="EMBL/GenBank/DDBJ databases">
        <title>A complete genome sequence for Luteibacter pinisoli MAH-14.</title>
        <authorList>
            <person name="Baltrus D.A."/>
        </authorList>
    </citation>
    <scope>NUCLEOTIDE SEQUENCE [LARGE SCALE GENOMIC DNA]</scope>
    <source>
        <strain evidence="2 3">MAH-14</strain>
    </source>
</reference>
<name>A0A4Y5Z2E1_9GAMM</name>
<dbReference type="OrthoDB" id="5959117at2"/>
<dbReference type="Proteomes" id="UP000316093">
    <property type="component" value="Chromosome"/>
</dbReference>
<feature type="signal peptide" evidence="1">
    <location>
        <begin position="1"/>
        <end position="18"/>
    </location>
</feature>
<dbReference type="RefSeq" id="WP_139981903.1">
    <property type="nucleotide sequence ID" value="NZ_CP041046.1"/>
</dbReference>
<feature type="chain" id="PRO_5021322230" evidence="1">
    <location>
        <begin position="19"/>
        <end position="139"/>
    </location>
</feature>
<evidence type="ECO:0000313" key="2">
    <source>
        <dbReference type="EMBL" id="QDE39401.1"/>
    </source>
</evidence>
<dbReference type="EMBL" id="CP041046">
    <property type="protein sequence ID" value="QDE39401.1"/>
    <property type="molecule type" value="Genomic_DNA"/>
</dbReference>
<evidence type="ECO:0000313" key="3">
    <source>
        <dbReference type="Proteomes" id="UP000316093"/>
    </source>
</evidence>
<dbReference type="AlphaFoldDB" id="A0A4Y5Z2E1"/>
<proteinExistence type="predicted"/>